<feature type="non-terminal residue" evidence="3">
    <location>
        <position position="130"/>
    </location>
</feature>
<name>A0A2P4S6J9_BAMTH</name>
<evidence type="ECO:0000256" key="1">
    <source>
        <dbReference type="SAM" id="Phobius"/>
    </source>
</evidence>
<gene>
    <name evidence="3" type="ORF">CIB84_016522</name>
</gene>
<dbReference type="Pfam" id="PF23221">
    <property type="entry name" value="HEAT_MROH2B_1st"/>
    <property type="match status" value="1"/>
</dbReference>
<keyword evidence="1" id="KW-0812">Transmembrane</keyword>
<evidence type="ECO:0000313" key="3">
    <source>
        <dbReference type="EMBL" id="POI19731.1"/>
    </source>
</evidence>
<keyword evidence="4" id="KW-1185">Reference proteome</keyword>
<dbReference type="Proteomes" id="UP000237246">
    <property type="component" value="Unassembled WGS sequence"/>
</dbReference>
<comment type="caution">
    <text evidence="3">The sequence shown here is derived from an EMBL/GenBank/DDBJ whole genome shotgun (WGS) entry which is preliminary data.</text>
</comment>
<feature type="domain" description="MROH2B-like N-terminal HEAT-repeats" evidence="2">
    <location>
        <begin position="1"/>
        <end position="88"/>
    </location>
</feature>
<dbReference type="AlphaFoldDB" id="A0A2P4S6J9"/>
<reference evidence="3 4" key="1">
    <citation type="submission" date="2018-01" db="EMBL/GenBank/DDBJ databases">
        <title>Comparison of the Chinese Bamboo Partridge and Red Junglefowl genome sequences highlights the importance of demography in genome evolution.</title>
        <authorList>
            <person name="Tiley G.P."/>
            <person name="Kimball R.T."/>
            <person name="Braun E.L."/>
            <person name="Burleigh J.G."/>
        </authorList>
    </citation>
    <scope>NUCLEOTIDE SEQUENCE [LARGE SCALE GENOMIC DNA]</scope>
    <source>
        <strain evidence="3">RTK389</strain>
        <tissue evidence="3">Blood</tissue>
    </source>
</reference>
<dbReference type="InterPro" id="IPR056282">
    <property type="entry name" value="MROH2B-like_N_HEAT"/>
</dbReference>
<protein>
    <recommendedName>
        <fullName evidence="2">MROH2B-like N-terminal HEAT-repeats domain-containing protein</fullName>
    </recommendedName>
</protein>
<keyword evidence="1" id="KW-0472">Membrane</keyword>
<feature type="transmembrane region" description="Helical" evidence="1">
    <location>
        <begin position="44"/>
        <end position="67"/>
    </location>
</feature>
<evidence type="ECO:0000259" key="2">
    <source>
        <dbReference type="Pfam" id="PF23221"/>
    </source>
</evidence>
<organism evidence="3 4">
    <name type="scientific">Bambusicola thoracicus</name>
    <name type="common">Chinese bamboo-partridge</name>
    <name type="synonym">Perdix thoracica</name>
    <dbReference type="NCBI Taxonomy" id="9083"/>
    <lineage>
        <taxon>Eukaryota</taxon>
        <taxon>Metazoa</taxon>
        <taxon>Chordata</taxon>
        <taxon>Craniata</taxon>
        <taxon>Vertebrata</taxon>
        <taxon>Euteleostomi</taxon>
        <taxon>Archelosauria</taxon>
        <taxon>Archosauria</taxon>
        <taxon>Dinosauria</taxon>
        <taxon>Saurischia</taxon>
        <taxon>Theropoda</taxon>
        <taxon>Coelurosauria</taxon>
        <taxon>Aves</taxon>
        <taxon>Neognathae</taxon>
        <taxon>Galloanserae</taxon>
        <taxon>Galliformes</taxon>
        <taxon>Phasianidae</taxon>
        <taxon>Perdicinae</taxon>
        <taxon>Bambusicola</taxon>
    </lineage>
</organism>
<dbReference type="EMBL" id="PPHD01095620">
    <property type="protein sequence ID" value="POI19731.1"/>
    <property type="molecule type" value="Genomic_DNA"/>
</dbReference>
<dbReference type="OrthoDB" id="1884734at2759"/>
<keyword evidence="1" id="KW-1133">Transmembrane helix</keyword>
<proteinExistence type="predicted"/>
<accession>A0A2P4S6J9</accession>
<evidence type="ECO:0000313" key="4">
    <source>
        <dbReference type="Proteomes" id="UP000237246"/>
    </source>
</evidence>
<sequence>MAASNVLVALARTHFTLVMAELQGHLKATGEMSKEFVLVTLSKLFTSYALQCISFVWLTLAGLRSVVSWVRGGRTLRIACAVVKQWLEGVMVHLCSGKPLARHGDRADLPESFPALLRCAEELAGLRGGT</sequence>